<dbReference type="Proteomes" id="UP000054270">
    <property type="component" value="Unassembled WGS sequence"/>
</dbReference>
<sequence>MTDTPHSRPISRSATPALARSSPSRLFPPTLHQTPSLSNLHIHSHNATSSEPDLYLPTAALRSADQTLNSSSSSVIDMEPAEGILIQDIDTDIERTEAEDVPSIDAATTSAQAEGTKNLLRDQLRSLSQKVTHSG</sequence>
<gene>
    <name evidence="2" type="ORF">HYPSUDRAFT_1016123</name>
</gene>
<protein>
    <submittedName>
        <fullName evidence="2">Uncharacterized protein</fullName>
    </submittedName>
</protein>
<dbReference type="EMBL" id="KN817603">
    <property type="protein sequence ID" value="KJA17430.1"/>
    <property type="molecule type" value="Genomic_DNA"/>
</dbReference>
<feature type="region of interest" description="Disordered" evidence="1">
    <location>
        <begin position="1"/>
        <end position="38"/>
    </location>
</feature>
<proteinExistence type="predicted"/>
<dbReference type="STRING" id="945553.A0A0D2PAS4"/>
<feature type="compositionally biased region" description="Polar residues" evidence="1">
    <location>
        <begin position="1"/>
        <end position="14"/>
    </location>
</feature>
<evidence type="ECO:0000313" key="2">
    <source>
        <dbReference type="EMBL" id="KJA17430.1"/>
    </source>
</evidence>
<evidence type="ECO:0000313" key="3">
    <source>
        <dbReference type="Proteomes" id="UP000054270"/>
    </source>
</evidence>
<dbReference type="AlphaFoldDB" id="A0A0D2PAS4"/>
<dbReference type="OrthoDB" id="2965659at2759"/>
<feature type="compositionally biased region" description="Polar residues" evidence="1">
    <location>
        <begin position="106"/>
        <end position="115"/>
    </location>
</feature>
<accession>A0A0D2PAS4</accession>
<evidence type="ECO:0000256" key="1">
    <source>
        <dbReference type="SAM" id="MobiDB-lite"/>
    </source>
</evidence>
<name>A0A0D2PAS4_HYPSF</name>
<organism evidence="2 3">
    <name type="scientific">Hypholoma sublateritium (strain FD-334 SS-4)</name>
    <dbReference type="NCBI Taxonomy" id="945553"/>
    <lineage>
        <taxon>Eukaryota</taxon>
        <taxon>Fungi</taxon>
        <taxon>Dikarya</taxon>
        <taxon>Basidiomycota</taxon>
        <taxon>Agaricomycotina</taxon>
        <taxon>Agaricomycetes</taxon>
        <taxon>Agaricomycetidae</taxon>
        <taxon>Agaricales</taxon>
        <taxon>Agaricineae</taxon>
        <taxon>Strophariaceae</taxon>
        <taxon>Hypholoma</taxon>
    </lineage>
</organism>
<reference evidence="3" key="1">
    <citation type="submission" date="2014-04" db="EMBL/GenBank/DDBJ databases">
        <title>Evolutionary Origins and Diversification of the Mycorrhizal Mutualists.</title>
        <authorList>
            <consortium name="DOE Joint Genome Institute"/>
            <consortium name="Mycorrhizal Genomics Consortium"/>
            <person name="Kohler A."/>
            <person name="Kuo A."/>
            <person name="Nagy L.G."/>
            <person name="Floudas D."/>
            <person name="Copeland A."/>
            <person name="Barry K.W."/>
            <person name="Cichocki N."/>
            <person name="Veneault-Fourrey C."/>
            <person name="LaButti K."/>
            <person name="Lindquist E.A."/>
            <person name="Lipzen A."/>
            <person name="Lundell T."/>
            <person name="Morin E."/>
            <person name="Murat C."/>
            <person name="Riley R."/>
            <person name="Ohm R."/>
            <person name="Sun H."/>
            <person name="Tunlid A."/>
            <person name="Henrissat B."/>
            <person name="Grigoriev I.V."/>
            <person name="Hibbett D.S."/>
            <person name="Martin F."/>
        </authorList>
    </citation>
    <scope>NUCLEOTIDE SEQUENCE [LARGE SCALE GENOMIC DNA]</scope>
    <source>
        <strain evidence="3">FD-334 SS-4</strain>
    </source>
</reference>
<keyword evidence="3" id="KW-1185">Reference proteome</keyword>
<feature type="region of interest" description="Disordered" evidence="1">
    <location>
        <begin position="98"/>
        <end position="117"/>
    </location>
</feature>